<name>C1NA04_MICPC</name>
<keyword evidence="4 8" id="KW-1133">Transmembrane helix</keyword>
<sequence>MSNRVAASTTYSPRRSRSGRTTNSVAAYTDYDERDDDVERARSYAASGSYAESELDSANGLPDPYDEWDYAERGPMARMQDAKKREKEADEERRRRGEVFDAGPTFGGNGVPPGDVTTANPAGIKSPRNTKHGARYSSGKAKAIARWHETIPHELDFVGPESYPRRFRDGWGVYIMCVLTALCLILGAVAIESGDDAYLWYLNNAQARSISHWSPYDPGALCGAGEGVGGSRYLWHPNDTSGSDRDAVCVEKCPTIGQQMCVGGGKGVVASGRRRFSRRRLLEEEADDDDWTDDDDRTETTGPTRSLLAAAPPASDCAGGVWVEAALDYSAAFHACVPAKMAEQSQPASTRQATIDAAFKIASEPVNTLERFVSNVAIGDVLTARYAIVLGIVISFVVAYVLALVLEGDAFAFTIVSCVGGVAVTIFGGLCMCLAASPLASSEAVDDVAKNDVDARLTYGEHLDTAWPFLGAVLLLIAVFLVGVLFVKRKALHVAVLFLDQAAEILQNAELMMTIVTTTTIPLVAVMSFFGTAFVYLSALASESMGTEYDENTAPMHIIYRVLSALVVVGAAWWILFIVLCVRCVVSMHVCAWFWSKEPRNERCRETTFYTALHRTLAFHAGSLAMLATWILLYAPKQLASRAYYLTFRRKGGRGAWNPGNDALAYQPGAVCQIALHGVALKRAARYQLHLKMRHGPLVDLCFDASRSVLVCGCLLTMGATVSCVAMLLHVSFLVAQDDLNNSLFPGLFAAAFAAAMFSAFVVAFTEAMETLVQCFCEDTERNDGSMGRPYYMPKSLLVLVLEKVQGRKTPTTEDADAFYAEKIKAEQSRRKEGRRERRRLATAEEERRRREEERAERGRNTCFGLC</sequence>
<evidence type="ECO:0000256" key="1">
    <source>
        <dbReference type="ARBA" id="ARBA00004141"/>
    </source>
</evidence>
<feature type="compositionally biased region" description="Low complexity" evidence="7">
    <location>
        <begin position="43"/>
        <end position="52"/>
    </location>
</feature>
<dbReference type="OMA" id="CQIALHG"/>
<evidence type="ECO:0000256" key="8">
    <source>
        <dbReference type="SAM" id="Phobius"/>
    </source>
</evidence>
<comment type="subcellular location">
    <subcellularLocation>
        <location evidence="1">Membrane</location>
        <topology evidence="1">Multi-pass membrane protein</topology>
    </subcellularLocation>
</comment>
<keyword evidence="10" id="KW-1185">Reference proteome</keyword>
<dbReference type="OrthoDB" id="420519at2759"/>
<dbReference type="PANTHER" id="PTHR12385">
    <property type="entry name" value="CHOLINE TRANSPORTER-LIKE (SLC FAMILY 44)"/>
    <property type="match status" value="1"/>
</dbReference>
<dbReference type="GeneID" id="9690267"/>
<evidence type="ECO:0000256" key="4">
    <source>
        <dbReference type="ARBA" id="ARBA00022989"/>
    </source>
</evidence>
<keyword evidence="5 8" id="KW-0472">Membrane</keyword>
<dbReference type="KEGG" id="mpp:MICPUCDRAFT_54711"/>
<evidence type="ECO:0000313" key="10">
    <source>
        <dbReference type="Proteomes" id="UP000001876"/>
    </source>
</evidence>
<proteinExistence type="inferred from homology"/>
<feature type="transmembrane region" description="Helical" evidence="8">
    <location>
        <begin position="521"/>
        <end position="542"/>
    </location>
</feature>
<keyword evidence="3 8" id="KW-0812">Transmembrane</keyword>
<dbReference type="PANTHER" id="PTHR12385:SF14">
    <property type="entry name" value="CHOLINE TRANSPORTER-LIKE 2"/>
    <property type="match status" value="1"/>
</dbReference>
<dbReference type="EMBL" id="GG663752">
    <property type="protein sequence ID" value="EEH51038.1"/>
    <property type="molecule type" value="Genomic_DNA"/>
</dbReference>
<dbReference type="InterPro" id="IPR007603">
    <property type="entry name" value="Choline_transptr-like"/>
</dbReference>
<feature type="compositionally biased region" description="Polar residues" evidence="7">
    <location>
        <begin position="1"/>
        <end position="26"/>
    </location>
</feature>
<organism evidence="10">
    <name type="scientific">Micromonas pusilla (strain CCMP1545)</name>
    <name type="common">Picoplanktonic green alga</name>
    <dbReference type="NCBI Taxonomy" id="564608"/>
    <lineage>
        <taxon>Eukaryota</taxon>
        <taxon>Viridiplantae</taxon>
        <taxon>Chlorophyta</taxon>
        <taxon>Mamiellophyceae</taxon>
        <taxon>Mamiellales</taxon>
        <taxon>Mamiellaceae</taxon>
        <taxon>Micromonas</taxon>
    </lineage>
</organism>
<comment type="similarity">
    <text evidence="2">Belongs to the CTL (choline transporter-like) family.</text>
</comment>
<feature type="transmembrane region" description="Helical" evidence="8">
    <location>
        <begin position="171"/>
        <end position="191"/>
    </location>
</feature>
<dbReference type="eggNOG" id="KOG1362">
    <property type="taxonomic scope" value="Eukaryota"/>
</dbReference>
<evidence type="ECO:0000256" key="7">
    <source>
        <dbReference type="SAM" id="MobiDB-lite"/>
    </source>
</evidence>
<feature type="region of interest" description="Disordered" evidence="7">
    <location>
        <begin position="284"/>
        <end position="305"/>
    </location>
</feature>
<dbReference type="GO" id="GO:0022857">
    <property type="term" value="F:transmembrane transporter activity"/>
    <property type="evidence" value="ECO:0007669"/>
    <property type="project" value="InterPro"/>
</dbReference>
<evidence type="ECO:0000256" key="2">
    <source>
        <dbReference type="ARBA" id="ARBA00007168"/>
    </source>
</evidence>
<feature type="compositionally biased region" description="Acidic residues" evidence="7">
    <location>
        <begin position="284"/>
        <end position="297"/>
    </location>
</feature>
<feature type="compositionally biased region" description="Basic and acidic residues" evidence="7">
    <location>
        <begin position="827"/>
        <end position="860"/>
    </location>
</feature>
<feature type="transmembrane region" description="Helical" evidence="8">
    <location>
        <begin position="562"/>
        <end position="595"/>
    </location>
</feature>
<evidence type="ECO:0000313" key="9">
    <source>
        <dbReference type="EMBL" id="EEH51038.1"/>
    </source>
</evidence>
<protein>
    <submittedName>
        <fullName evidence="9">Choline transporter like family</fullName>
    </submittedName>
</protein>
<feature type="transmembrane region" description="Helical" evidence="8">
    <location>
        <begin position="386"/>
        <end position="406"/>
    </location>
</feature>
<feature type="transmembrane region" description="Helical" evidence="8">
    <location>
        <begin position="616"/>
        <end position="635"/>
    </location>
</feature>
<feature type="transmembrane region" description="Helical" evidence="8">
    <location>
        <begin position="743"/>
        <end position="765"/>
    </location>
</feature>
<feature type="region of interest" description="Disordered" evidence="7">
    <location>
        <begin position="827"/>
        <end position="867"/>
    </location>
</feature>
<feature type="compositionally biased region" description="Basic and acidic residues" evidence="7">
    <location>
        <begin position="80"/>
        <end position="99"/>
    </location>
</feature>
<dbReference type="RefSeq" id="XP_003064704.1">
    <property type="nucleotide sequence ID" value="XM_003064658.1"/>
</dbReference>
<feature type="region of interest" description="Disordered" evidence="7">
    <location>
        <begin position="1"/>
        <end position="135"/>
    </location>
</feature>
<dbReference type="Proteomes" id="UP000001876">
    <property type="component" value="Unassembled WGS sequence"/>
</dbReference>
<evidence type="ECO:0000256" key="3">
    <source>
        <dbReference type="ARBA" id="ARBA00022692"/>
    </source>
</evidence>
<keyword evidence="6" id="KW-0325">Glycoprotein</keyword>
<reference evidence="9 10" key="1">
    <citation type="journal article" date="2009" name="Science">
        <title>Green evolution and dynamic adaptations revealed by genomes of the marine picoeukaryotes Micromonas.</title>
        <authorList>
            <person name="Worden A.Z."/>
            <person name="Lee J.H."/>
            <person name="Mock T."/>
            <person name="Rouze P."/>
            <person name="Simmons M.P."/>
            <person name="Aerts A.L."/>
            <person name="Allen A.E."/>
            <person name="Cuvelier M.L."/>
            <person name="Derelle E."/>
            <person name="Everett M.V."/>
            <person name="Foulon E."/>
            <person name="Grimwood J."/>
            <person name="Gundlach H."/>
            <person name="Henrissat B."/>
            <person name="Napoli C."/>
            <person name="McDonald S.M."/>
            <person name="Parker M.S."/>
            <person name="Rombauts S."/>
            <person name="Salamov A."/>
            <person name="Von Dassow P."/>
            <person name="Badger J.H."/>
            <person name="Coutinho P.M."/>
            <person name="Demir E."/>
            <person name="Dubchak I."/>
            <person name="Gentemann C."/>
            <person name="Eikrem W."/>
            <person name="Gready J.E."/>
            <person name="John U."/>
            <person name="Lanier W."/>
            <person name="Lindquist E.A."/>
            <person name="Lucas S."/>
            <person name="Mayer K.F."/>
            <person name="Moreau H."/>
            <person name="Not F."/>
            <person name="Otillar R."/>
            <person name="Panaud O."/>
            <person name="Pangilinan J."/>
            <person name="Paulsen I."/>
            <person name="Piegu B."/>
            <person name="Poliakov A."/>
            <person name="Robbens S."/>
            <person name="Schmutz J."/>
            <person name="Toulza E."/>
            <person name="Wyss T."/>
            <person name="Zelensky A."/>
            <person name="Zhou K."/>
            <person name="Armbrust E.V."/>
            <person name="Bhattacharya D."/>
            <person name="Goodenough U.W."/>
            <person name="Van de Peer Y."/>
            <person name="Grigoriev I.V."/>
        </authorList>
    </citation>
    <scope>NUCLEOTIDE SEQUENCE [LARGE SCALE GENOMIC DNA]</scope>
    <source>
        <strain evidence="9 10">CCMP1545</strain>
    </source>
</reference>
<gene>
    <name evidence="9" type="ORF">MICPUCDRAFT_54711</name>
</gene>
<dbReference type="GO" id="GO:0016020">
    <property type="term" value="C:membrane"/>
    <property type="evidence" value="ECO:0007669"/>
    <property type="project" value="UniProtKB-SubCell"/>
</dbReference>
<feature type="transmembrane region" description="Helical" evidence="8">
    <location>
        <begin position="466"/>
        <end position="487"/>
    </location>
</feature>
<evidence type="ECO:0000256" key="6">
    <source>
        <dbReference type="ARBA" id="ARBA00023180"/>
    </source>
</evidence>
<dbReference type="AlphaFoldDB" id="C1NA04"/>
<evidence type="ECO:0000256" key="5">
    <source>
        <dbReference type="ARBA" id="ARBA00023136"/>
    </source>
</evidence>
<dbReference type="Pfam" id="PF04515">
    <property type="entry name" value="Choline_transpo"/>
    <property type="match status" value="2"/>
</dbReference>
<accession>C1NA04</accession>
<feature type="transmembrane region" description="Helical" evidence="8">
    <location>
        <begin position="413"/>
        <end position="437"/>
    </location>
</feature>
<feature type="transmembrane region" description="Helical" evidence="8">
    <location>
        <begin position="708"/>
        <end position="731"/>
    </location>
</feature>